<gene>
    <name evidence="2" type="ORF">UFOVP1130_55</name>
</gene>
<protein>
    <submittedName>
        <fullName evidence="2">Uncharacterized protein</fullName>
    </submittedName>
</protein>
<sequence length="113" mass="12983">MIFGGDSTDRKAINKKSKRQEQRSAKSYKGSRNAGSGSGWLRKNDVRTADILIENKFTTNETQITLKHKDLAELIERAILEDRLPVLQFDLHNRRYVVLTEDDFLEMSGLNND</sequence>
<accession>A0A6J5QNV0</accession>
<evidence type="ECO:0000313" key="2">
    <source>
        <dbReference type="EMBL" id="CAB4185452.1"/>
    </source>
</evidence>
<name>A0A6J5QNV0_9CAUD</name>
<dbReference type="EMBL" id="LR797078">
    <property type="protein sequence ID" value="CAB4185452.1"/>
    <property type="molecule type" value="Genomic_DNA"/>
</dbReference>
<feature type="region of interest" description="Disordered" evidence="1">
    <location>
        <begin position="1"/>
        <end position="41"/>
    </location>
</feature>
<organism evidence="2">
    <name type="scientific">uncultured Caudovirales phage</name>
    <dbReference type="NCBI Taxonomy" id="2100421"/>
    <lineage>
        <taxon>Viruses</taxon>
        <taxon>Duplodnaviria</taxon>
        <taxon>Heunggongvirae</taxon>
        <taxon>Uroviricota</taxon>
        <taxon>Caudoviricetes</taxon>
        <taxon>Peduoviridae</taxon>
        <taxon>Maltschvirus</taxon>
        <taxon>Maltschvirus maltsch</taxon>
    </lineage>
</organism>
<reference evidence="2" key="1">
    <citation type="submission" date="2020-05" db="EMBL/GenBank/DDBJ databases">
        <authorList>
            <person name="Chiriac C."/>
            <person name="Salcher M."/>
            <person name="Ghai R."/>
            <person name="Kavagutti S V."/>
        </authorList>
    </citation>
    <scope>NUCLEOTIDE SEQUENCE</scope>
</reference>
<evidence type="ECO:0000256" key="1">
    <source>
        <dbReference type="SAM" id="MobiDB-lite"/>
    </source>
</evidence>
<proteinExistence type="predicted"/>